<sequence length="352" mass="41546">MKNKVSKTSNENQNSDLQPINNFVIFKTESGKVNIDVFYQDKTLWLTQKKIAELFEKGRSTITEHLKKIFENGELDEKVVCRDFRHTTQHGAIKGKEQETTVKYYNLRAITAVGYRVNSQRAIEFRKWTTEILHEYIIKGFAMDDERLKQVKHFGEDYFEEMLERIREIRLSERRLYQKITDIYALSADYDNKSEITQHFFATVQNKLHWAITGKTAAEIIYTEADATKIYMGLKNWKQAPDGKILKSDVTIAKNYLNAEHLKALERIVTSYLDLAENRARNWQVMNMKDWDSFLVQFLELADYPILRDKGKISMLEAKLKAESEYDKFRVVQDQNYVSDFDKELKQRLKSK</sequence>
<protein>
    <recommendedName>
        <fullName evidence="1">Bro-N domain-containing protein</fullName>
    </recommendedName>
</protein>
<dbReference type="PROSITE" id="PS51750">
    <property type="entry name" value="BRO_N"/>
    <property type="match status" value="1"/>
</dbReference>
<evidence type="ECO:0000313" key="3">
    <source>
        <dbReference type="Proteomes" id="UP000599179"/>
    </source>
</evidence>
<dbReference type="RefSeq" id="WP_188457836.1">
    <property type="nucleotide sequence ID" value="NZ_BMGM01000003.1"/>
</dbReference>
<reference evidence="3" key="1">
    <citation type="journal article" date="2019" name="Int. J. Syst. Evol. Microbiol.">
        <title>The Global Catalogue of Microorganisms (GCM) 10K type strain sequencing project: providing services to taxonomists for standard genome sequencing and annotation.</title>
        <authorList>
            <consortium name="The Broad Institute Genomics Platform"/>
            <consortium name="The Broad Institute Genome Sequencing Center for Infectious Disease"/>
            <person name="Wu L."/>
            <person name="Ma J."/>
        </authorList>
    </citation>
    <scope>NUCLEOTIDE SEQUENCE [LARGE SCALE GENOMIC DNA]</scope>
    <source>
        <strain evidence="3">CGMCC 1.12931</strain>
    </source>
</reference>
<feature type="domain" description="Bro-N" evidence="1">
    <location>
        <begin position="17"/>
        <end position="140"/>
    </location>
</feature>
<dbReference type="InterPro" id="IPR003497">
    <property type="entry name" value="BRO_N_domain"/>
</dbReference>
<evidence type="ECO:0000313" key="2">
    <source>
        <dbReference type="EMBL" id="GGE30168.1"/>
    </source>
</evidence>
<accession>A0ABQ1SFF9</accession>
<dbReference type="InterPro" id="IPR011204">
    <property type="entry name" value="Virulence_RhuM-like"/>
</dbReference>
<dbReference type="Pfam" id="PF13310">
    <property type="entry name" value="Virulence_RhuM"/>
    <property type="match status" value="1"/>
</dbReference>
<evidence type="ECO:0000259" key="1">
    <source>
        <dbReference type="PROSITE" id="PS51750"/>
    </source>
</evidence>
<comment type="caution">
    <text evidence="2">The sequence shown here is derived from an EMBL/GenBank/DDBJ whole genome shotgun (WGS) entry which is preliminary data.</text>
</comment>
<gene>
    <name evidence="2" type="ORF">GCM10010832_08280</name>
</gene>
<dbReference type="PANTHER" id="PTHR35810">
    <property type="entry name" value="CYTOPLASMIC PROTEIN-RELATED"/>
    <property type="match status" value="1"/>
</dbReference>
<keyword evidence="3" id="KW-1185">Reference proteome</keyword>
<name>A0ABQ1SFF9_9FLAO</name>
<organism evidence="2 3">
    <name type="scientific">Psychroflexus planctonicus</name>
    <dbReference type="NCBI Taxonomy" id="1526575"/>
    <lineage>
        <taxon>Bacteria</taxon>
        <taxon>Pseudomonadati</taxon>
        <taxon>Bacteroidota</taxon>
        <taxon>Flavobacteriia</taxon>
        <taxon>Flavobacteriales</taxon>
        <taxon>Flavobacteriaceae</taxon>
        <taxon>Psychroflexus</taxon>
    </lineage>
</organism>
<proteinExistence type="predicted"/>
<dbReference type="PIRSF" id="PIRSF015268">
    <property type="entry name" value="Virulence_RhuM"/>
    <property type="match status" value="1"/>
</dbReference>
<dbReference type="PANTHER" id="PTHR35810:SF1">
    <property type="entry name" value="CYTOPLASMIC PROTEIN"/>
    <property type="match status" value="1"/>
</dbReference>
<dbReference type="EMBL" id="BMGM01000003">
    <property type="protein sequence ID" value="GGE30168.1"/>
    <property type="molecule type" value="Genomic_DNA"/>
</dbReference>
<dbReference type="Proteomes" id="UP000599179">
    <property type="component" value="Unassembled WGS sequence"/>
</dbReference>